<dbReference type="Pfam" id="PF07635">
    <property type="entry name" value="PSCyt1"/>
    <property type="match status" value="1"/>
</dbReference>
<gene>
    <name evidence="5" type="ORF">Pla100_35580</name>
</gene>
<feature type="domain" description="DUF1549" evidence="2">
    <location>
        <begin position="165"/>
        <end position="369"/>
    </location>
</feature>
<dbReference type="Pfam" id="PF07583">
    <property type="entry name" value="PSCyt2"/>
    <property type="match status" value="1"/>
</dbReference>
<keyword evidence="1" id="KW-0732">Signal</keyword>
<evidence type="ECO:0000313" key="6">
    <source>
        <dbReference type="Proteomes" id="UP000316213"/>
    </source>
</evidence>
<dbReference type="GO" id="GO:0009055">
    <property type="term" value="F:electron transfer activity"/>
    <property type="evidence" value="ECO:0007669"/>
    <property type="project" value="InterPro"/>
</dbReference>
<evidence type="ECO:0000313" key="5">
    <source>
        <dbReference type="EMBL" id="TWT94979.1"/>
    </source>
</evidence>
<evidence type="ECO:0000259" key="4">
    <source>
        <dbReference type="Pfam" id="PF07635"/>
    </source>
</evidence>
<dbReference type="Proteomes" id="UP000316213">
    <property type="component" value="Unassembled WGS sequence"/>
</dbReference>
<organism evidence="5 6">
    <name type="scientific">Neorhodopirellula pilleata</name>
    <dbReference type="NCBI Taxonomy" id="2714738"/>
    <lineage>
        <taxon>Bacteria</taxon>
        <taxon>Pseudomonadati</taxon>
        <taxon>Planctomycetota</taxon>
        <taxon>Planctomycetia</taxon>
        <taxon>Pirellulales</taxon>
        <taxon>Pirellulaceae</taxon>
        <taxon>Neorhodopirellula</taxon>
    </lineage>
</organism>
<reference evidence="5 6" key="1">
    <citation type="submission" date="2019-02" db="EMBL/GenBank/DDBJ databases">
        <title>Deep-cultivation of Planctomycetes and their phenomic and genomic characterization uncovers novel biology.</title>
        <authorList>
            <person name="Wiegand S."/>
            <person name="Jogler M."/>
            <person name="Boedeker C."/>
            <person name="Pinto D."/>
            <person name="Vollmers J."/>
            <person name="Rivas-Marin E."/>
            <person name="Kohn T."/>
            <person name="Peeters S.H."/>
            <person name="Heuer A."/>
            <person name="Rast P."/>
            <person name="Oberbeckmann S."/>
            <person name="Bunk B."/>
            <person name="Jeske O."/>
            <person name="Meyerdierks A."/>
            <person name="Storesund J.E."/>
            <person name="Kallscheuer N."/>
            <person name="Luecker S."/>
            <person name="Lage O.M."/>
            <person name="Pohl T."/>
            <person name="Merkel B.J."/>
            <person name="Hornburger P."/>
            <person name="Mueller R.-W."/>
            <person name="Bruemmer F."/>
            <person name="Labrenz M."/>
            <person name="Spormann A.M."/>
            <person name="Op Den Camp H."/>
            <person name="Overmann J."/>
            <person name="Amann R."/>
            <person name="Jetten M.S.M."/>
            <person name="Mascher T."/>
            <person name="Medema M.H."/>
            <person name="Devos D.P."/>
            <person name="Kaster A.-K."/>
            <person name="Ovreas L."/>
            <person name="Rohde M."/>
            <person name="Galperin M.Y."/>
            <person name="Jogler C."/>
        </authorList>
    </citation>
    <scope>NUCLEOTIDE SEQUENCE [LARGE SCALE GENOMIC DNA]</scope>
    <source>
        <strain evidence="5 6">Pla100</strain>
    </source>
</reference>
<dbReference type="InterPro" id="IPR008979">
    <property type="entry name" value="Galactose-bd-like_sf"/>
</dbReference>
<dbReference type="Gene3D" id="2.60.120.260">
    <property type="entry name" value="Galactose-binding domain-like"/>
    <property type="match status" value="1"/>
</dbReference>
<keyword evidence="6" id="KW-1185">Reference proteome</keyword>
<dbReference type="InterPro" id="IPR036909">
    <property type="entry name" value="Cyt_c-like_dom_sf"/>
</dbReference>
<feature type="signal peptide" evidence="1">
    <location>
        <begin position="1"/>
        <end position="30"/>
    </location>
</feature>
<dbReference type="InterPro" id="IPR022655">
    <property type="entry name" value="DUF1553"/>
</dbReference>
<dbReference type="SUPFAM" id="SSF46626">
    <property type="entry name" value="Cytochrome c"/>
    <property type="match status" value="1"/>
</dbReference>
<evidence type="ECO:0000256" key="1">
    <source>
        <dbReference type="SAM" id="SignalP"/>
    </source>
</evidence>
<evidence type="ECO:0000259" key="2">
    <source>
        <dbReference type="Pfam" id="PF07583"/>
    </source>
</evidence>
<dbReference type="PANTHER" id="PTHR35889:SF3">
    <property type="entry name" value="F-BOX DOMAIN-CONTAINING PROTEIN"/>
    <property type="match status" value="1"/>
</dbReference>
<dbReference type="GO" id="GO:0020037">
    <property type="term" value="F:heme binding"/>
    <property type="evidence" value="ECO:0007669"/>
    <property type="project" value="InterPro"/>
</dbReference>
<dbReference type="InterPro" id="IPR011429">
    <property type="entry name" value="Cyt_c_Planctomycete-type"/>
</dbReference>
<comment type="caution">
    <text evidence="5">The sequence shown here is derived from an EMBL/GenBank/DDBJ whole genome shotgun (WGS) entry which is preliminary data.</text>
</comment>
<name>A0A5C6A644_9BACT</name>
<dbReference type="AlphaFoldDB" id="A0A5C6A644"/>
<dbReference type="InterPro" id="IPR011444">
    <property type="entry name" value="DUF1549"/>
</dbReference>
<evidence type="ECO:0000259" key="3">
    <source>
        <dbReference type="Pfam" id="PF07587"/>
    </source>
</evidence>
<protein>
    <submittedName>
        <fullName evidence="5">Planctomycete cytochrome C</fullName>
    </submittedName>
</protein>
<sequence precursor="true">MQHGKRNMSRCLSITIVWFFASTLPISVSADPIDFKTTIEPVLRKHCWDCHGPDEANGRFRVDQLASLLNGGDSGEKAIVPGDPTSSFLIKAIRHQESGYEMPPDSDPIPEADIANIEQWITQGAKVPEHYGPAEQSRELTHWSFLPINKPVPPEFGGMDGPGGIDGFIQRKLAASGLSMSPQADRRVLIRRLFLIMHGLPPSPQRVEAFLADERPDAWERLVEEVLESPHYGERWATHWLDLVRFGETHGFETNRERPNAWPYRDWVIESFNQDKPYDEFVREQLAGDALGVDVATGYLVAGPFDAVKGQDPNLRIMQRMNELDDMINTTGTAFLGLTTGCARCHNHKFDPISQTDYYAMQAIFAGVQHADRKLPLPQETQQEIEALDAKIEQLSDKLANFLNPPAKALIATDAARASDRPAVQPKRNVERLTPVQVRFVRFTIDETNRGQPCIDELEIFCGKTNVALATTGAKATSSGDFVHPLHRLEHINDGKFGNDRSWIAKQTQNAWVQIELAETTTIDRIAWGRDRKGKYDDRLPIRYRIEVASTPGQWQLVASSADRLPAGESTAEEYHFEAFDQAEADQGRKWLAERKELQQIKTDLSNSKQVYAGTFQQPGPTHRLYRGEPAMPREQVDPGAIEVFTSLELPGDAPEQKRRLALADWITNDNNPLTARVLVNRLWQFHFGTGIVDTPSDFGRNGTPPSHPELLDWLASEFIESGWSIKHVQRLILQSSTWQQSNRPRADAMRVDAASRMLWRFPPRRLEAEGIRDSILSATGVLDLDAMGGPGFSAFEIEAENVRHYHAKEKYGPEDWRRMIYMTKVRQERDVVFGAFDCPDASQAVPRRSRSTTPLQALNLLNSRFVLQQAELFARRLESEAETATERVQLSWRLCYQRPATLEEVADAVDFIEQQGLIQFCRAMLNTNEFVFVP</sequence>
<feature type="domain" description="DUF1553" evidence="3">
    <location>
        <begin position="659"/>
        <end position="912"/>
    </location>
</feature>
<dbReference type="SUPFAM" id="SSF49785">
    <property type="entry name" value="Galactose-binding domain-like"/>
    <property type="match status" value="1"/>
</dbReference>
<dbReference type="Pfam" id="PF07587">
    <property type="entry name" value="PSD1"/>
    <property type="match status" value="1"/>
</dbReference>
<dbReference type="EMBL" id="SJPM01000007">
    <property type="protein sequence ID" value="TWT94979.1"/>
    <property type="molecule type" value="Genomic_DNA"/>
</dbReference>
<feature type="domain" description="Cytochrome C Planctomycete-type" evidence="4">
    <location>
        <begin position="47"/>
        <end position="105"/>
    </location>
</feature>
<dbReference type="PANTHER" id="PTHR35889">
    <property type="entry name" value="CYCLOINULO-OLIGOSACCHARIDE FRUCTANOTRANSFERASE-RELATED"/>
    <property type="match status" value="1"/>
</dbReference>
<accession>A0A5C6A644</accession>
<proteinExistence type="predicted"/>
<feature type="chain" id="PRO_5023125394" evidence="1">
    <location>
        <begin position="31"/>
        <end position="935"/>
    </location>
</feature>